<organism evidence="2 3">
    <name type="scientific">Gigaspora rosea</name>
    <dbReference type="NCBI Taxonomy" id="44941"/>
    <lineage>
        <taxon>Eukaryota</taxon>
        <taxon>Fungi</taxon>
        <taxon>Fungi incertae sedis</taxon>
        <taxon>Mucoromycota</taxon>
        <taxon>Glomeromycotina</taxon>
        <taxon>Glomeromycetes</taxon>
        <taxon>Diversisporales</taxon>
        <taxon>Gigasporaceae</taxon>
        <taxon>Gigaspora</taxon>
    </lineage>
</organism>
<feature type="transmembrane region" description="Helical" evidence="1">
    <location>
        <begin position="123"/>
        <end position="144"/>
    </location>
</feature>
<protein>
    <submittedName>
        <fullName evidence="2">Uncharacterized protein</fullName>
    </submittedName>
</protein>
<comment type="caution">
    <text evidence="2">The sequence shown here is derived from an EMBL/GenBank/DDBJ whole genome shotgun (WGS) entry which is preliminary data.</text>
</comment>
<dbReference type="EMBL" id="QKWP01000267">
    <property type="protein sequence ID" value="RIB23327.1"/>
    <property type="molecule type" value="Genomic_DNA"/>
</dbReference>
<dbReference type="OrthoDB" id="2353529at2759"/>
<feature type="transmembrane region" description="Helical" evidence="1">
    <location>
        <begin position="56"/>
        <end position="79"/>
    </location>
</feature>
<keyword evidence="1" id="KW-0812">Transmembrane</keyword>
<dbReference type="AlphaFoldDB" id="A0A397VPW7"/>
<evidence type="ECO:0000313" key="2">
    <source>
        <dbReference type="EMBL" id="RIB23327.1"/>
    </source>
</evidence>
<feature type="transmembrane region" description="Helical" evidence="1">
    <location>
        <begin position="442"/>
        <end position="464"/>
    </location>
</feature>
<evidence type="ECO:0000313" key="3">
    <source>
        <dbReference type="Proteomes" id="UP000266673"/>
    </source>
</evidence>
<name>A0A397VPW7_9GLOM</name>
<dbReference type="Proteomes" id="UP000266673">
    <property type="component" value="Unassembled WGS sequence"/>
</dbReference>
<keyword evidence="1" id="KW-1133">Transmembrane helix</keyword>
<keyword evidence="3" id="KW-1185">Reference proteome</keyword>
<feature type="transmembrane region" description="Helical" evidence="1">
    <location>
        <begin position="20"/>
        <end position="36"/>
    </location>
</feature>
<accession>A0A397VPW7</accession>
<sequence>MSPRNPQDILSAVWQWENPLKCCLLIIIIVVWGYLLDTCGGQPDYIPETQKLMSLGSFIMTISFSLLIRITFSHIFAYVQGFFLLSKQGIPFQAIICEESTPLRVFTSCFIMLKQKHYSIHQLISYSGTLIIYIASIMIGAYAASKLATPYIFYETPINWVQAPTKGLNSSLYSAFPPNDSFGQINEIQFNALSNWNTMVREDGNELAFMPTTFTLTKQLNKKFADANGLVKWKLEKGFNNINMLYLNSQCSANANAACEFGISENSFAKISYNKENQIISWLLCTPKTFYESPISMQMDCNITIKEGIFPLVIVEYPSIDQPHGEFLTQVFLRKNELADAKELKDDLFTILKIFESNYFDLITNNLFDQLFNSWNCDQDITCAQNTGAEMTVKYVGTILETAFTIYPLENKLNLNDWIKNSASTGFFRVSHKMCLGGNNPMFSIGLMIAIPLILMFIELLPLLHHNKIWWLASDIGNDSFSLIRSIRPCGNEWESVLPECTARPNEINCMKKVRFSVKENHVGLLSDSQY</sequence>
<proteinExistence type="predicted"/>
<evidence type="ECO:0000256" key="1">
    <source>
        <dbReference type="SAM" id="Phobius"/>
    </source>
</evidence>
<keyword evidence="1" id="KW-0472">Membrane</keyword>
<gene>
    <name evidence="2" type="ORF">C2G38_2291033</name>
</gene>
<reference evidence="2 3" key="1">
    <citation type="submission" date="2018-06" db="EMBL/GenBank/DDBJ databases">
        <title>Comparative genomics reveals the genomic features of Rhizophagus irregularis, R. cerebriforme, R. diaphanum and Gigaspora rosea, and their symbiotic lifestyle signature.</title>
        <authorList>
            <person name="Morin E."/>
            <person name="San Clemente H."/>
            <person name="Chen E.C.H."/>
            <person name="De La Providencia I."/>
            <person name="Hainaut M."/>
            <person name="Kuo A."/>
            <person name="Kohler A."/>
            <person name="Murat C."/>
            <person name="Tang N."/>
            <person name="Roy S."/>
            <person name="Loubradou J."/>
            <person name="Henrissat B."/>
            <person name="Grigoriev I.V."/>
            <person name="Corradi N."/>
            <person name="Roux C."/>
            <person name="Martin F.M."/>
        </authorList>
    </citation>
    <scope>NUCLEOTIDE SEQUENCE [LARGE SCALE GENOMIC DNA]</scope>
    <source>
        <strain evidence="2 3">DAOM 194757</strain>
    </source>
</reference>